<dbReference type="Proteomes" id="UP001597097">
    <property type="component" value="Unassembled WGS sequence"/>
</dbReference>
<reference evidence="3" key="1">
    <citation type="journal article" date="2019" name="Int. J. Syst. Evol. Microbiol.">
        <title>The Global Catalogue of Microorganisms (GCM) 10K type strain sequencing project: providing services to taxonomists for standard genome sequencing and annotation.</title>
        <authorList>
            <consortium name="The Broad Institute Genomics Platform"/>
            <consortium name="The Broad Institute Genome Sequencing Center for Infectious Disease"/>
            <person name="Wu L."/>
            <person name="Ma J."/>
        </authorList>
    </citation>
    <scope>NUCLEOTIDE SEQUENCE [LARGE SCALE GENOMIC DNA]</scope>
    <source>
        <strain evidence="3">CGMCC 1.15399</strain>
    </source>
</reference>
<keyword evidence="1" id="KW-0175">Coiled coil</keyword>
<accession>A0ABW4GH15</accession>
<sequence length="324" mass="36692">MLTIRRTHVDAFEDVDRKLRESREQTRRFDHLTTRRKTTTVQIREVTELTSQLETQLAKEQRDVTRLEGKLGGFLAVLAGPIAGSKEERLTRERAEAEAAWQRLHGQRRRLDDLTADLEATERELAEISGAHQTYENLLADKERLLIGLDDERGQKLLEISKKLANTQADLREHTEARHAGMAAGEALGVVLTFLNKARGASTWDMLGGGLAADAIEHGHLSRADEAAWHAQRALDIFSRELADVGFAAELQMPKVDTRWFVDSFFDNIITDALKHQRINKTRDAVASLHQWVTKTVEVLTRRGEQLEAQRRALLAEREQLIAS</sequence>
<dbReference type="EMBL" id="JBHUCM010000019">
    <property type="protein sequence ID" value="MFD1540412.1"/>
    <property type="molecule type" value="Genomic_DNA"/>
</dbReference>
<comment type="caution">
    <text evidence="2">The sequence shown here is derived from an EMBL/GenBank/DDBJ whole genome shotgun (WGS) entry which is preliminary data.</text>
</comment>
<evidence type="ECO:0000313" key="2">
    <source>
        <dbReference type="EMBL" id="MFD1540412.1"/>
    </source>
</evidence>
<protein>
    <submittedName>
        <fullName evidence="2">Uncharacterized protein</fullName>
    </submittedName>
</protein>
<feature type="coiled-coil region" evidence="1">
    <location>
        <begin position="297"/>
        <end position="324"/>
    </location>
</feature>
<proteinExistence type="predicted"/>
<feature type="coiled-coil region" evidence="1">
    <location>
        <begin position="43"/>
        <end position="70"/>
    </location>
</feature>
<organism evidence="2 3">
    <name type="scientific">Nonomuraea guangzhouensis</name>
    <dbReference type="NCBI Taxonomy" id="1291555"/>
    <lineage>
        <taxon>Bacteria</taxon>
        <taxon>Bacillati</taxon>
        <taxon>Actinomycetota</taxon>
        <taxon>Actinomycetes</taxon>
        <taxon>Streptosporangiales</taxon>
        <taxon>Streptosporangiaceae</taxon>
        <taxon>Nonomuraea</taxon>
    </lineage>
</organism>
<name>A0ABW4GH15_9ACTN</name>
<evidence type="ECO:0000313" key="3">
    <source>
        <dbReference type="Proteomes" id="UP001597097"/>
    </source>
</evidence>
<evidence type="ECO:0000256" key="1">
    <source>
        <dbReference type="SAM" id="Coils"/>
    </source>
</evidence>
<gene>
    <name evidence="2" type="ORF">ACFSJ0_25380</name>
</gene>
<feature type="coiled-coil region" evidence="1">
    <location>
        <begin position="104"/>
        <end position="177"/>
    </location>
</feature>
<keyword evidence="3" id="KW-1185">Reference proteome</keyword>
<dbReference type="RefSeq" id="WP_219526857.1">
    <property type="nucleotide sequence ID" value="NZ_JAHKRM010000001.1"/>
</dbReference>